<feature type="transmembrane region" description="Helical" evidence="6">
    <location>
        <begin position="6"/>
        <end position="23"/>
    </location>
</feature>
<evidence type="ECO:0000313" key="8">
    <source>
        <dbReference type="EMBL" id="MEP1061454.1"/>
    </source>
</evidence>
<sequence length="193" mass="21164">MDASYIYVIIALLPLAAVMLTVQVNPYHALVIRGILGAVAALVYAVLGAADVALTEALVGTMLAITLYAVAVRSSLVMRVGILKDELSQVGQPPFAPLLADLRTIASKYHLRLELLPYPDPASLHQALMEKEVHLTCIERAPQIDQATAPESRPELYQTITRIRRLYDILKTELTSPTMCLTYITVQDSGEKH</sequence>
<dbReference type="NCBIfam" id="NF005630">
    <property type="entry name" value="PRK07377.1-6"/>
    <property type="match status" value="1"/>
</dbReference>
<keyword evidence="3 6" id="KW-0812">Transmembrane</keyword>
<proteinExistence type="predicted"/>
<keyword evidence="4 6" id="KW-1133">Transmembrane helix</keyword>
<organism evidence="8 9">
    <name type="scientific">Stenomitos frigidus AS-A4</name>
    <dbReference type="NCBI Taxonomy" id="2933935"/>
    <lineage>
        <taxon>Bacteria</taxon>
        <taxon>Bacillati</taxon>
        <taxon>Cyanobacteriota</taxon>
        <taxon>Cyanophyceae</taxon>
        <taxon>Leptolyngbyales</taxon>
        <taxon>Leptolyngbyaceae</taxon>
        <taxon>Stenomitos</taxon>
    </lineage>
</organism>
<feature type="transmembrane region" description="Helical" evidence="6">
    <location>
        <begin position="30"/>
        <end position="47"/>
    </location>
</feature>
<evidence type="ECO:0000256" key="4">
    <source>
        <dbReference type="ARBA" id="ARBA00022989"/>
    </source>
</evidence>
<keyword evidence="5 6" id="KW-0472">Membrane</keyword>
<gene>
    <name evidence="8" type="ORF">NDI38_23780</name>
</gene>
<feature type="domain" description="MrpA C-terminal/MbhD" evidence="7">
    <location>
        <begin position="11"/>
        <end position="74"/>
    </location>
</feature>
<comment type="subcellular location">
    <subcellularLocation>
        <location evidence="1">Cell membrane</location>
        <topology evidence="1">Multi-pass membrane protein</topology>
    </subcellularLocation>
</comment>
<dbReference type="Pfam" id="PF13244">
    <property type="entry name" value="MbhD"/>
    <property type="match status" value="1"/>
</dbReference>
<keyword evidence="9" id="KW-1185">Reference proteome</keyword>
<evidence type="ECO:0000256" key="1">
    <source>
        <dbReference type="ARBA" id="ARBA00004651"/>
    </source>
</evidence>
<dbReference type="InterPro" id="IPR025383">
    <property type="entry name" value="MrpA_C/MbhD"/>
</dbReference>
<evidence type="ECO:0000256" key="3">
    <source>
        <dbReference type="ARBA" id="ARBA00022692"/>
    </source>
</evidence>
<name>A0ABV0KT66_9CYAN</name>
<evidence type="ECO:0000259" key="7">
    <source>
        <dbReference type="Pfam" id="PF13244"/>
    </source>
</evidence>
<keyword evidence="2" id="KW-1003">Cell membrane</keyword>
<dbReference type="Proteomes" id="UP001476950">
    <property type="component" value="Unassembled WGS sequence"/>
</dbReference>
<evidence type="ECO:0000313" key="9">
    <source>
        <dbReference type="Proteomes" id="UP001476950"/>
    </source>
</evidence>
<evidence type="ECO:0000256" key="6">
    <source>
        <dbReference type="SAM" id="Phobius"/>
    </source>
</evidence>
<comment type="caution">
    <text evidence="8">The sequence shown here is derived from an EMBL/GenBank/DDBJ whole genome shotgun (WGS) entry which is preliminary data.</text>
</comment>
<protein>
    <submittedName>
        <fullName evidence="8">DUF4040 domain-containing protein</fullName>
    </submittedName>
</protein>
<evidence type="ECO:0000256" key="2">
    <source>
        <dbReference type="ARBA" id="ARBA00022475"/>
    </source>
</evidence>
<accession>A0ABV0KT66</accession>
<dbReference type="NCBIfam" id="NF005628">
    <property type="entry name" value="PRK07377.1-4"/>
    <property type="match status" value="1"/>
</dbReference>
<evidence type="ECO:0000256" key="5">
    <source>
        <dbReference type="ARBA" id="ARBA00023136"/>
    </source>
</evidence>
<dbReference type="EMBL" id="JAMPLM010000034">
    <property type="protein sequence ID" value="MEP1061454.1"/>
    <property type="molecule type" value="Genomic_DNA"/>
</dbReference>
<reference evidence="8 9" key="1">
    <citation type="submission" date="2022-04" db="EMBL/GenBank/DDBJ databases">
        <title>Positive selection, recombination, and allopatry shape intraspecific diversity of widespread and dominant cyanobacteria.</title>
        <authorList>
            <person name="Wei J."/>
            <person name="Shu W."/>
            <person name="Hu C."/>
        </authorList>
    </citation>
    <scope>NUCLEOTIDE SEQUENCE [LARGE SCALE GENOMIC DNA]</scope>
    <source>
        <strain evidence="8 9">AS-A4</strain>
    </source>
</reference>
<feature type="transmembrane region" description="Helical" evidence="6">
    <location>
        <begin position="53"/>
        <end position="72"/>
    </location>
</feature>
<dbReference type="RefSeq" id="WP_190449236.1">
    <property type="nucleotide sequence ID" value="NZ_JAMPLM010000034.1"/>
</dbReference>